<dbReference type="Proteomes" id="UP000824496">
    <property type="component" value="Chromosome"/>
</dbReference>
<dbReference type="EMBL" id="AP025017">
    <property type="protein sequence ID" value="BDA64419.1"/>
    <property type="molecule type" value="Genomic_DNA"/>
</dbReference>
<proteinExistence type="predicted"/>
<keyword evidence="2" id="KW-0732">Signal</keyword>
<keyword evidence="5" id="KW-1185">Reference proteome</keyword>
<sequence>MVGFMSTATRALITIPAAMVLALGLGACQDQAVSTPPSQDSQSEAQATGSSEASTSDDGTADGGTRERTAGPTQGTSAPETSSVSSTTLSVGDCLKDPGTGTGSTQVGDVTVVDCSEPHLYEVYAESELTGAALPSEQEIETTAAQTCSTGFEEFVGISPEASQTYSYTYLYPTQATWDQGDRLISCMVTTNTGTETTGSAKGAAQ</sequence>
<evidence type="ECO:0000313" key="4">
    <source>
        <dbReference type="EMBL" id="BDA64419.1"/>
    </source>
</evidence>
<accession>A0ABM7UIV8</accession>
<reference evidence="4 5" key="1">
    <citation type="submission" date="2021-08" db="EMBL/GenBank/DDBJ databases">
        <title>Whole genome sequence of novel Actinomyces species strain MAS-1.</title>
        <authorList>
            <person name="Saito M."/>
            <person name="Kuwahara N."/>
            <person name="Takizawa T."/>
            <person name="Gotouda H."/>
            <person name="Ochiai T."/>
        </authorList>
    </citation>
    <scope>NUCLEOTIDE SEQUENCE [LARGE SCALE GENOMIC DNA]</scope>
    <source>
        <strain evidence="4 5">MAS-1</strain>
    </source>
</reference>
<feature type="region of interest" description="Disordered" evidence="1">
    <location>
        <begin position="31"/>
        <end position="108"/>
    </location>
</feature>
<protein>
    <recommendedName>
        <fullName evidence="3">Septum formation-related domain-containing protein</fullName>
    </recommendedName>
</protein>
<dbReference type="InterPro" id="IPR026004">
    <property type="entry name" value="Septum_form"/>
</dbReference>
<organism evidence="4 5">
    <name type="scientific">Actinomyces capricornis</name>
    <dbReference type="NCBI Taxonomy" id="2755559"/>
    <lineage>
        <taxon>Bacteria</taxon>
        <taxon>Bacillati</taxon>
        <taxon>Actinomycetota</taxon>
        <taxon>Actinomycetes</taxon>
        <taxon>Actinomycetales</taxon>
        <taxon>Actinomycetaceae</taxon>
        <taxon>Actinomyces</taxon>
    </lineage>
</organism>
<feature type="compositionally biased region" description="Polar residues" evidence="1">
    <location>
        <begin position="31"/>
        <end position="58"/>
    </location>
</feature>
<evidence type="ECO:0000256" key="2">
    <source>
        <dbReference type="SAM" id="SignalP"/>
    </source>
</evidence>
<feature type="compositionally biased region" description="Low complexity" evidence="1">
    <location>
        <begin position="81"/>
        <end position="91"/>
    </location>
</feature>
<evidence type="ECO:0000313" key="5">
    <source>
        <dbReference type="Proteomes" id="UP000824496"/>
    </source>
</evidence>
<evidence type="ECO:0000259" key="3">
    <source>
        <dbReference type="Pfam" id="PF13845"/>
    </source>
</evidence>
<evidence type="ECO:0000256" key="1">
    <source>
        <dbReference type="SAM" id="MobiDB-lite"/>
    </source>
</evidence>
<gene>
    <name evidence="4" type="ORF">MANAM107_12530</name>
</gene>
<feature type="domain" description="Septum formation-related" evidence="3">
    <location>
        <begin position="92"/>
        <end position="204"/>
    </location>
</feature>
<feature type="chain" id="PRO_5047006879" description="Septum formation-related domain-containing protein" evidence="2">
    <location>
        <begin position="33"/>
        <end position="206"/>
    </location>
</feature>
<name>A0ABM7UIV8_9ACTO</name>
<feature type="signal peptide" evidence="2">
    <location>
        <begin position="1"/>
        <end position="32"/>
    </location>
</feature>
<feature type="compositionally biased region" description="Polar residues" evidence="1">
    <location>
        <begin position="71"/>
        <end position="80"/>
    </location>
</feature>
<dbReference type="Pfam" id="PF13845">
    <property type="entry name" value="Septum_form"/>
    <property type="match status" value="1"/>
</dbReference>